<dbReference type="NCBIfam" id="TIGR00912">
    <property type="entry name" value="2A0309"/>
    <property type="match status" value="1"/>
</dbReference>
<keyword evidence="4" id="KW-0309">Germination</keyword>
<gene>
    <name evidence="9" type="ORF">EJQ19_18235</name>
</gene>
<dbReference type="Proteomes" id="UP000276128">
    <property type="component" value="Unassembled WGS sequence"/>
</dbReference>
<feature type="transmembrane region" description="Helical" evidence="8">
    <location>
        <begin position="73"/>
        <end position="93"/>
    </location>
</feature>
<comment type="caution">
    <text evidence="9">The sequence shown here is derived from an EMBL/GenBank/DDBJ whole genome shotgun (WGS) entry which is preliminary data.</text>
</comment>
<dbReference type="EMBL" id="RXHU01000054">
    <property type="protein sequence ID" value="RTE08362.1"/>
    <property type="molecule type" value="Genomic_DNA"/>
</dbReference>
<keyword evidence="10" id="KW-1185">Reference proteome</keyword>
<evidence type="ECO:0000256" key="2">
    <source>
        <dbReference type="ARBA" id="ARBA00007998"/>
    </source>
</evidence>
<accession>A0A430JBG8</accession>
<feature type="transmembrane region" description="Helical" evidence="8">
    <location>
        <begin position="140"/>
        <end position="162"/>
    </location>
</feature>
<dbReference type="PANTHER" id="PTHR34975">
    <property type="entry name" value="SPORE GERMINATION PROTEIN A2"/>
    <property type="match status" value="1"/>
</dbReference>
<evidence type="ECO:0000256" key="7">
    <source>
        <dbReference type="ARBA" id="ARBA00023136"/>
    </source>
</evidence>
<dbReference type="GO" id="GO:0009847">
    <property type="term" value="P:spore germination"/>
    <property type="evidence" value="ECO:0007669"/>
    <property type="project" value="InterPro"/>
</dbReference>
<organism evidence="9 10">
    <name type="scientific">Paenibacillus whitsoniae</name>
    <dbReference type="NCBI Taxonomy" id="2496558"/>
    <lineage>
        <taxon>Bacteria</taxon>
        <taxon>Bacillati</taxon>
        <taxon>Bacillota</taxon>
        <taxon>Bacilli</taxon>
        <taxon>Bacillales</taxon>
        <taxon>Paenibacillaceae</taxon>
        <taxon>Paenibacillus</taxon>
    </lineage>
</organism>
<dbReference type="AlphaFoldDB" id="A0A430JBG8"/>
<feature type="transmembrane region" description="Helical" evidence="8">
    <location>
        <begin position="215"/>
        <end position="238"/>
    </location>
</feature>
<comment type="similarity">
    <text evidence="2">Belongs to the amino acid-polyamine-organocation (APC) superfamily. Spore germination protein (SGP) (TC 2.A.3.9) family.</text>
</comment>
<comment type="subcellular location">
    <subcellularLocation>
        <location evidence="1">Membrane</location>
        <topology evidence="1">Multi-pass membrane protein</topology>
    </subcellularLocation>
</comment>
<keyword evidence="7 8" id="KW-0472">Membrane</keyword>
<evidence type="ECO:0000256" key="6">
    <source>
        <dbReference type="ARBA" id="ARBA00022989"/>
    </source>
</evidence>
<evidence type="ECO:0000256" key="3">
    <source>
        <dbReference type="ARBA" id="ARBA00022448"/>
    </source>
</evidence>
<reference evidence="9 10" key="1">
    <citation type="submission" date="2018-12" db="EMBL/GenBank/DDBJ databases">
        <title>Bacillus ochoae sp. nov., Paenibacillus whitsoniae sp. nov., Paenibacillus spiritus sp. nov. Isolated from the Mars Exploration Rover during spacecraft assembly.</title>
        <authorList>
            <person name="Seuylemezian A."/>
            <person name="Vaishampayan P."/>
        </authorList>
    </citation>
    <scope>NUCLEOTIDE SEQUENCE [LARGE SCALE GENOMIC DNA]</scope>
    <source>
        <strain evidence="9 10">MER 54</strain>
    </source>
</reference>
<evidence type="ECO:0000256" key="8">
    <source>
        <dbReference type="SAM" id="Phobius"/>
    </source>
</evidence>
<evidence type="ECO:0000256" key="4">
    <source>
        <dbReference type="ARBA" id="ARBA00022544"/>
    </source>
</evidence>
<feature type="transmembrane region" description="Helical" evidence="8">
    <location>
        <begin position="332"/>
        <end position="355"/>
    </location>
</feature>
<dbReference type="RefSeq" id="WP_126142663.1">
    <property type="nucleotide sequence ID" value="NZ_RXHU01000054.1"/>
</dbReference>
<evidence type="ECO:0000256" key="1">
    <source>
        <dbReference type="ARBA" id="ARBA00004141"/>
    </source>
</evidence>
<protein>
    <submittedName>
        <fullName evidence="9">Spore gernimation protein</fullName>
    </submittedName>
</protein>
<feature type="transmembrane region" description="Helical" evidence="8">
    <location>
        <begin position="301"/>
        <end position="320"/>
    </location>
</feature>
<dbReference type="OrthoDB" id="2078716at2"/>
<dbReference type="GO" id="GO:0016020">
    <property type="term" value="C:membrane"/>
    <property type="evidence" value="ECO:0007669"/>
    <property type="project" value="UniProtKB-SubCell"/>
</dbReference>
<evidence type="ECO:0000256" key="5">
    <source>
        <dbReference type="ARBA" id="ARBA00022692"/>
    </source>
</evidence>
<evidence type="ECO:0000313" key="9">
    <source>
        <dbReference type="EMBL" id="RTE08362.1"/>
    </source>
</evidence>
<dbReference type="Pfam" id="PF03845">
    <property type="entry name" value="Spore_permease"/>
    <property type="match status" value="1"/>
</dbReference>
<feature type="transmembrane region" description="Helical" evidence="8">
    <location>
        <begin position="41"/>
        <end position="61"/>
    </location>
</feature>
<keyword evidence="5 8" id="KW-0812">Transmembrane</keyword>
<proteinExistence type="inferred from homology"/>
<keyword evidence="6 8" id="KW-1133">Transmembrane helix</keyword>
<feature type="transmembrane region" description="Helical" evidence="8">
    <location>
        <begin position="268"/>
        <end position="289"/>
    </location>
</feature>
<feature type="transmembrane region" description="Helical" evidence="8">
    <location>
        <begin position="113"/>
        <end position="133"/>
    </location>
</feature>
<evidence type="ECO:0000313" key="10">
    <source>
        <dbReference type="Proteomes" id="UP000276128"/>
    </source>
</evidence>
<dbReference type="PANTHER" id="PTHR34975:SF2">
    <property type="entry name" value="SPORE GERMINATION PROTEIN A2"/>
    <property type="match status" value="1"/>
</dbReference>
<dbReference type="InterPro" id="IPR004761">
    <property type="entry name" value="Spore_GerAB"/>
</dbReference>
<keyword evidence="3" id="KW-0813">Transport</keyword>
<name>A0A430JBG8_9BACL</name>
<feature type="transmembrane region" description="Helical" evidence="8">
    <location>
        <begin position="12"/>
        <end position="35"/>
    </location>
</feature>
<sequence>MLKAEKISPFQIALIMHPVILATGFLALPTITAQYAKNDLWMTSIIAFIPGMVAILLALALHKLYPKMTISQYSEQIVGIWPAKLISFIYFLYFMSSTGMILRQYAEFVSGNFLFNTPLAVIIGTILLLSAFAIRGGVEVIARCAVICTYLFILPLFFLVFLAPDLDFRNIYPILSHGAVPILKGSLTPQGWLSEFFIISYFLPSASQPDKVKKWSIISLIVVVISMTYVNLITLFLLGPDLPKKVYPILIAMRYISLADFFENLESVLLAMWVLGNFVKISVFFYAGVISYTQMCKSSDFRPTVFPLAILVFLFCYWDIPNFPTLANHNKLVAPFELFVVFLAIPFVLMSIAFLRKGRRRGLPNE</sequence>